<keyword evidence="3" id="KW-1185">Reference proteome</keyword>
<accession>A0A9W7DFU6</accession>
<feature type="chain" id="PRO_5040894618" evidence="1">
    <location>
        <begin position="20"/>
        <end position="83"/>
    </location>
</feature>
<sequence length="83" mass="8634">MKFSTTLLFASSAFGYVYSSTYSTVNHVSTDIETIYSCGNEVTNCPYSNATHSVATYEGAAVVGYGSYYAAGAAALAAAAFLL</sequence>
<dbReference type="AlphaFoldDB" id="A0A9W7DFU6"/>
<evidence type="ECO:0000313" key="3">
    <source>
        <dbReference type="Proteomes" id="UP001165063"/>
    </source>
</evidence>
<proteinExistence type="predicted"/>
<organism evidence="2 3">
    <name type="scientific">Ambrosiozyma monospora</name>
    <name type="common">Yeast</name>
    <name type="synonym">Endomycopsis monosporus</name>
    <dbReference type="NCBI Taxonomy" id="43982"/>
    <lineage>
        <taxon>Eukaryota</taxon>
        <taxon>Fungi</taxon>
        <taxon>Dikarya</taxon>
        <taxon>Ascomycota</taxon>
        <taxon>Saccharomycotina</taxon>
        <taxon>Pichiomycetes</taxon>
        <taxon>Pichiales</taxon>
        <taxon>Pichiaceae</taxon>
        <taxon>Ambrosiozyma</taxon>
    </lineage>
</organism>
<name>A0A9W7DFU6_AMBMO</name>
<dbReference type="OrthoDB" id="3565477at2759"/>
<evidence type="ECO:0000256" key="1">
    <source>
        <dbReference type="SAM" id="SignalP"/>
    </source>
</evidence>
<comment type="caution">
    <text evidence="2">The sequence shown here is derived from an EMBL/GenBank/DDBJ whole genome shotgun (WGS) entry which is preliminary data.</text>
</comment>
<gene>
    <name evidence="2" type="ORF">Amon01_000351600</name>
</gene>
<evidence type="ECO:0000313" key="2">
    <source>
        <dbReference type="EMBL" id="GMG27996.1"/>
    </source>
</evidence>
<feature type="signal peptide" evidence="1">
    <location>
        <begin position="1"/>
        <end position="19"/>
    </location>
</feature>
<protein>
    <submittedName>
        <fullName evidence="2">Unnamed protein product</fullName>
    </submittedName>
</protein>
<keyword evidence="1" id="KW-0732">Signal</keyword>
<reference evidence="2" key="1">
    <citation type="submission" date="2023-04" db="EMBL/GenBank/DDBJ databases">
        <title>Ambrosiozyma monospora NBRC 1965.</title>
        <authorList>
            <person name="Ichikawa N."/>
            <person name="Sato H."/>
            <person name="Tonouchi N."/>
        </authorList>
    </citation>
    <scope>NUCLEOTIDE SEQUENCE</scope>
    <source>
        <strain evidence="2">NBRC 1965</strain>
    </source>
</reference>
<dbReference type="EMBL" id="BSXU01001487">
    <property type="protein sequence ID" value="GMG27996.1"/>
    <property type="molecule type" value="Genomic_DNA"/>
</dbReference>
<dbReference type="Proteomes" id="UP001165063">
    <property type="component" value="Unassembled WGS sequence"/>
</dbReference>